<dbReference type="PRINTS" id="PR00080">
    <property type="entry name" value="SDRFAMILY"/>
</dbReference>
<dbReference type="InterPro" id="IPR020904">
    <property type="entry name" value="Sc_DH/Rdtase_CS"/>
</dbReference>
<dbReference type="SMART" id="SM00822">
    <property type="entry name" value="PKS_KR"/>
    <property type="match status" value="1"/>
</dbReference>
<dbReference type="SUPFAM" id="SSF51735">
    <property type="entry name" value="NAD(P)-binding Rossmann-fold domains"/>
    <property type="match status" value="1"/>
</dbReference>
<dbReference type="InterPro" id="IPR002347">
    <property type="entry name" value="SDR_fam"/>
</dbReference>
<dbReference type="AlphaFoldDB" id="A0A7M1STE1"/>
<evidence type="ECO:0000256" key="1">
    <source>
        <dbReference type="ARBA" id="ARBA00006484"/>
    </source>
</evidence>
<dbReference type="Pfam" id="PF13561">
    <property type="entry name" value="adh_short_C2"/>
    <property type="match status" value="1"/>
</dbReference>
<evidence type="ECO:0000313" key="4">
    <source>
        <dbReference type="EMBL" id="QOR70836.1"/>
    </source>
</evidence>
<dbReference type="PANTHER" id="PTHR43639:SF1">
    <property type="entry name" value="SHORT-CHAIN DEHYDROGENASE_REDUCTASE FAMILY PROTEIN"/>
    <property type="match status" value="1"/>
</dbReference>
<sequence length="255" mass="26512">MMIDLDGARALVTGATHGIGAAIARALARAGAHVVLHGRDHDAGAELAHTLGGTFVAGDLTDPATPARVVDQARRGGDLDILVNNAGFEVGATIAELEPAMLERLMRVNFLAPVELVRRCLPMLEASRFGTIVNVTSIHESVPVAGNGGYACAKAALAAFTRTASIELGPRGVRINNLAPGAIRTAMNTDLIDEIGTDRFQRWIPLGRVGDAADVADAALYLVSGMSGYVTGTTLTVDGGYTNHLVRYAPDPGPP</sequence>
<protein>
    <submittedName>
        <fullName evidence="4">SDR family oxidoreductase</fullName>
    </submittedName>
</protein>
<dbReference type="InterPro" id="IPR057326">
    <property type="entry name" value="KR_dom"/>
</dbReference>
<dbReference type="PROSITE" id="PS00061">
    <property type="entry name" value="ADH_SHORT"/>
    <property type="match status" value="1"/>
</dbReference>
<accession>A0A7M1STE1</accession>
<evidence type="ECO:0000256" key="2">
    <source>
        <dbReference type="ARBA" id="ARBA00023002"/>
    </source>
</evidence>
<dbReference type="Proteomes" id="UP000593758">
    <property type="component" value="Chromosome"/>
</dbReference>
<reference evidence="4 5" key="1">
    <citation type="submission" date="2020-10" db="EMBL/GenBank/DDBJ databases">
        <title>Haloactinobacterium sp. RN3S43, a bacterium isolated from saline soil.</title>
        <authorList>
            <person name="Sun J.-Q."/>
        </authorList>
    </citation>
    <scope>NUCLEOTIDE SEQUENCE [LARGE SCALE GENOMIC DNA]</scope>
    <source>
        <strain evidence="4 5">RN3S43</strain>
    </source>
</reference>
<comment type="similarity">
    <text evidence="1">Belongs to the short-chain dehydrogenases/reductases (SDR) family.</text>
</comment>
<proteinExistence type="inferred from homology"/>
<dbReference type="CDD" id="cd05233">
    <property type="entry name" value="SDR_c"/>
    <property type="match status" value="1"/>
</dbReference>
<keyword evidence="2" id="KW-0560">Oxidoreductase</keyword>
<dbReference type="PRINTS" id="PR00081">
    <property type="entry name" value="GDHRDH"/>
</dbReference>
<keyword evidence="5" id="KW-1185">Reference proteome</keyword>
<dbReference type="FunFam" id="3.40.50.720:FF:000084">
    <property type="entry name" value="Short-chain dehydrogenase reductase"/>
    <property type="match status" value="1"/>
</dbReference>
<gene>
    <name evidence="4" type="ORF">IM660_00490</name>
</gene>
<dbReference type="GO" id="GO:0016491">
    <property type="term" value="F:oxidoreductase activity"/>
    <property type="evidence" value="ECO:0007669"/>
    <property type="project" value="UniProtKB-KW"/>
</dbReference>
<evidence type="ECO:0000259" key="3">
    <source>
        <dbReference type="SMART" id="SM00822"/>
    </source>
</evidence>
<name>A0A7M1STE1_9MICO</name>
<organism evidence="4 5">
    <name type="scientific">Ruania alkalisoli</name>
    <dbReference type="NCBI Taxonomy" id="2779775"/>
    <lineage>
        <taxon>Bacteria</taxon>
        <taxon>Bacillati</taxon>
        <taxon>Actinomycetota</taxon>
        <taxon>Actinomycetes</taxon>
        <taxon>Micrococcales</taxon>
        <taxon>Ruaniaceae</taxon>
        <taxon>Ruania</taxon>
    </lineage>
</organism>
<dbReference type="EMBL" id="CP063169">
    <property type="protein sequence ID" value="QOR70836.1"/>
    <property type="molecule type" value="Genomic_DNA"/>
</dbReference>
<dbReference type="InterPro" id="IPR036291">
    <property type="entry name" value="NAD(P)-bd_dom_sf"/>
</dbReference>
<feature type="domain" description="Ketoreductase" evidence="3">
    <location>
        <begin position="8"/>
        <end position="181"/>
    </location>
</feature>
<dbReference type="Gene3D" id="3.40.50.720">
    <property type="entry name" value="NAD(P)-binding Rossmann-like Domain"/>
    <property type="match status" value="1"/>
</dbReference>
<evidence type="ECO:0000313" key="5">
    <source>
        <dbReference type="Proteomes" id="UP000593758"/>
    </source>
</evidence>
<dbReference type="PANTHER" id="PTHR43639">
    <property type="entry name" value="OXIDOREDUCTASE, SHORT-CHAIN DEHYDROGENASE/REDUCTASE FAMILY (AFU_ORTHOLOGUE AFUA_5G02870)"/>
    <property type="match status" value="1"/>
</dbReference>
<dbReference type="KEGG" id="halt:IM660_00490"/>
<dbReference type="RefSeq" id="WP_193497508.1">
    <property type="nucleotide sequence ID" value="NZ_CP063169.1"/>
</dbReference>